<dbReference type="STRING" id="1166018.FAES_2031"/>
<dbReference type="Proteomes" id="UP000011058">
    <property type="component" value="Chromosome"/>
</dbReference>
<organism evidence="1 2">
    <name type="scientific">Fibrella aestuarina BUZ 2</name>
    <dbReference type="NCBI Taxonomy" id="1166018"/>
    <lineage>
        <taxon>Bacteria</taxon>
        <taxon>Pseudomonadati</taxon>
        <taxon>Bacteroidota</taxon>
        <taxon>Cytophagia</taxon>
        <taxon>Cytophagales</taxon>
        <taxon>Spirosomataceae</taxon>
        <taxon>Fibrella</taxon>
    </lineage>
</organism>
<evidence type="ECO:0000313" key="1">
    <source>
        <dbReference type="EMBL" id="CCH00040.1"/>
    </source>
</evidence>
<keyword evidence="2" id="KW-1185">Reference proteome</keyword>
<name>I0K7D7_9BACT</name>
<proteinExistence type="predicted"/>
<accession>I0K7D7</accession>
<dbReference type="AlphaFoldDB" id="I0K7D7"/>
<dbReference type="HOGENOM" id="CLU_3099040_0_0_10"/>
<protein>
    <submittedName>
        <fullName evidence="1">Uncharacterized protein</fullName>
    </submittedName>
</protein>
<evidence type="ECO:0000313" key="2">
    <source>
        <dbReference type="Proteomes" id="UP000011058"/>
    </source>
</evidence>
<dbReference type="KEGG" id="fae:FAES_2031"/>
<dbReference type="EMBL" id="HE796683">
    <property type="protein sequence ID" value="CCH00040.1"/>
    <property type="molecule type" value="Genomic_DNA"/>
</dbReference>
<reference evidence="1 2" key="1">
    <citation type="journal article" date="2012" name="J. Bacteriol.">
        <title>Genome Sequence of Fibrella aestuarina BUZ 2T, a Filamentous Marine Bacterium.</title>
        <authorList>
            <person name="Filippini M."/>
            <person name="Qi W."/>
            <person name="Blom J."/>
            <person name="Goesmann A."/>
            <person name="Smits T.H."/>
            <person name="Bagheri H.C."/>
        </authorList>
    </citation>
    <scope>NUCLEOTIDE SEQUENCE [LARGE SCALE GENOMIC DNA]</scope>
    <source>
        <strain evidence="2">BUZ 2T</strain>
    </source>
</reference>
<sequence length="51" mass="5759">MENLSLLPAEQPTADDLLMIIELEDRLELATAAEEGRCDRCNDNKYPDLPL</sequence>
<dbReference type="RefSeq" id="WP_015331139.1">
    <property type="nucleotide sequence ID" value="NC_020054.1"/>
</dbReference>
<gene>
    <name evidence="1" type="ORF">FAES_2031</name>
</gene>